<dbReference type="Pfam" id="PF03770">
    <property type="entry name" value="IPK"/>
    <property type="match status" value="1"/>
</dbReference>
<evidence type="ECO:0000256" key="5">
    <source>
        <dbReference type="SAM" id="Coils"/>
    </source>
</evidence>
<gene>
    <name evidence="7" type="ORF">H2204_001932</name>
</gene>
<dbReference type="EMBL" id="JAPDRN010000007">
    <property type="protein sequence ID" value="KAJ9643787.1"/>
    <property type="molecule type" value="Genomic_DNA"/>
</dbReference>
<keyword evidence="5" id="KW-0175">Coiled coil</keyword>
<name>A0AA38YCP8_9EURO</name>
<keyword evidence="2 4" id="KW-0808">Transferase</keyword>
<dbReference type="GO" id="GO:0008440">
    <property type="term" value="F:inositol-1,4,5-trisphosphate 3-kinase activity"/>
    <property type="evidence" value="ECO:0007669"/>
    <property type="project" value="TreeGrafter"/>
</dbReference>
<dbReference type="GO" id="GO:0000824">
    <property type="term" value="F:inositol-1,4,5,6-tetrakisphosphate 3-kinase activity"/>
    <property type="evidence" value="ECO:0007669"/>
    <property type="project" value="TreeGrafter"/>
</dbReference>
<accession>A0AA38YCP8</accession>
<dbReference type="Proteomes" id="UP001172681">
    <property type="component" value="Unassembled WGS sequence"/>
</dbReference>
<dbReference type="SUPFAM" id="SSF56104">
    <property type="entry name" value="SAICAR synthase-like"/>
    <property type="match status" value="1"/>
</dbReference>
<evidence type="ECO:0000256" key="4">
    <source>
        <dbReference type="RuleBase" id="RU363090"/>
    </source>
</evidence>
<dbReference type="PANTHER" id="PTHR12400:SF103">
    <property type="entry name" value="INOSITOL POLYPHOSPHATE MULTIKINASE"/>
    <property type="match status" value="1"/>
</dbReference>
<dbReference type="GO" id="GO:0005737">
    <property type="term" value="C:cytoplasm"/>
    <property type="evidence" value="ECO:0007669"/>
    <property type="project" value="TreeGrafter"/>
</dbReference>
<dbReference type="Gene3D" id="3.30.470.160">
    <property type="entry name" value="Inositol polyphosphate kinase"/>
    <property type="match status" value="1"/>
</dbReference>
<dbReference type="PANTHER" id="PTHR12400">
    <property type="entry name" value="INOSITOL POLYPHOSPHATE KINASE"/>
    <property type="match status" value="1"/>
</dbReference>
<evidence type="ECO:0000256" key="6">
    <source>
        <dbReference type="SAM" id="MobiDB-lite"/>
    </source>
</evidence>
<evidence type="ECO:0000256" key="3">
    <source>
        <dbReference type="ARBA" id="ARBA00022777"/>
    </source>
</evidence>
<dbReference type="InterPro" id="IPR038286">
    <property type="entry name" value="IPK_sf"/>
</dbReference>
<feature type="coiled-coil region" evidence="5">
    <location>
        <begin position="273"/>
        <end position="323"/>
    </location>
</feature>
<comment type="caution">
    <text evidence="7">The sequence shown here is derived from an EMBL/GenBank/DDBJ whole genome shotgun (WGS) entry which is preliminary data.</text>
</comment>
<proteinExistence type="inferred from homology"/>
<organism evidence="7 8">
    <name type="scientific">Knufia peltigerae</name>
    <dbReference type="NCBI Taxonomy" id="1002370"/>
    <lineage>
        <taxon>Eukaryota</taxon>
        <taxon>Fungi</taxon>
        <taxon>Dikarya</taxon>
        <taxon>Ascomycota</taxon>
        <taxon>Pezizomycotina</taxon>
        <taxon>Eurotiomycetes</taxon>
        <taxon>Chaetothyriomycetidae</taxon>
        <taxon>Chaetothyriales</taxon>
        <taxon>Trichomeriaceae</taxon>
        <taxon>Knufia</taxon>
    </lineage>
</organism>
<evidence type="ECO:0000313" key="8">
    <source>
        <dbReference type="Proteomes" id="UP001172681"/>
    </source>
</evidence>
<comment type="similarity">
    <text evidence="1 4">Belongs to the inositol phosphokinase (IPK) family.</text>
</comment>
<keyword evidence="3 4" id="KW-0418">Kinase</keyword>
<feature type="region of interest" description="Disordered" evidence="6">
    <location>
        <begin position="82"/>
        <end position="119"/>
    </location>
</feature>
<dbReference type="GO" id="GO:0032958">
    <property type="term" value="P:inositol phosphate biosynthetic process"/>
    <property type="evidence" value="ECO:0007669"/>
    <property type="project" value="InterPro"/>
</dbReference>
<dbReference type="AlphaFoldDB" id="A0AA38YCP8"/>
<dbReference type="GO" id="GO:0046854">
    <property type="term" value="P:phosphatidylinositol phosphate biosynthetic process"/>
    <property type="evidence" value="ECO:0007669"/>
    <property type="project" value="TreeGrafter"/>
</dbReference>
<dbReference type="GO" id="GO:0005634">
    <property type="term" value="C:nucleus"/>
    <property type="evidence" value="ECO:0007669"/>
    <property type="project" value="TreeGrafter"/>
</dbReference>
<protein>
    <recommendedName>
        <fullName evidence="4">Kinase</fullName>
        <ecNumber evidence="4">2.7.-.-</ecNumber>
    </recommendedName>
</protein>
<feature type="compositionally biased region" description="Acidic residues" evidence="6">
    <location>
        <begin position="357"/>
        <end position="374"/>
    </location>
</feature>
<feature type="region of interest" description="Disordered" evidence="6">
    <location>
        <begin position="355"/>
        <end position="376"/>
    </location>
</feature>
<evidence type="ECO:0000313" key="7">
    <source>
        <dbReference type="EMBL" id="KAJ9643787.1"/>
    </source>
</evidence>
<feature type="compositionally biased region" description="Low complexity" evidence="6">
    <location>
        <begin position="102"/>
        <end position="112"/>
    </location>
</feature>
<reference evidence="7" key="1">
    <citation type="submission" date="2022-10" db="EMBL/GenBank/DDBJ databases">
        <title>Culturing micro-colonial fungi from biological soil crusts in the Mojave desert and describing Neophaeococcomyces mojavensis, and introducing the new genera and species Taxawa tesnikishii.</title>
        <authorList>
            <person name="Kurbessoian T."/>
            <person name="Stajich J.E."/>
        </authorList>
    </citation>
    <scope>NUCLEOTIDE SEQUENCE</scope>
    <source>
        <strain evidence="7">TK_35</strain>
    </source>
</reference>
<evidence type="ECO:0000256" key="1">
    <source>
        <dbReference type="ARBA" id="ARBA00007374"/>
    </source>
</evidence>
<dbReference type="InterPro" id="IPR005522">
    <property type="entry name" value="IPK"/>
</dbReference>
<dbReference type="EC" id="2.7.-.-" evidence="4"/>
<keyword evidence="8" id="KW-1185">Reference proteome</keyword>
<sequence>MATNIVSTPPPGKKVALMPAESELVAFDHSAAGHQGISSNASGSLIIKPCTQAEIDFYESAEAHPLFQAHMPTFIGSLLQHDEQDAPDSTDPLSGAAVVNGTTTTMPSPTLTKRMSWKPSGGKKLSTGLAIVLENVAAGFKHPNVLDVKLGARLWADDAPRSKRQKLDEVAKRTTTGSLGFRVAGMKIRHAEEPTTGTTETNTTSATTPRQVVEEDPAHVEVKNGYKCYTKFYGQSFDQHTVVDAFTTYLGGVHHDPRPGRKTFRRRRGPEIARRLIRELESIQYVLENEESRMYSASVLMVYEGDEDAMEVAIQEEQKAEQEMPIEREDGDGNDLELDMDSSGNNTKAVEVVVGGGDDDDNDMIDDDDDDDDEVPPKVHEVRLIDFAHASWTPGQGPDDNALMGVKNILRILRDLTE</sequence>
<evidence type="ECO:0000256" key="2">
    <source>
        <dbReference type="ARBA" id="ARBA00022679"/>
    </source>
</evidence>